<reference evidence="1 2" key="1">
    <citation type="submission" date="2017-06" db="EMBL/GenBank/DDBJ databases">
        <title>Raineya orbicola gen. nov., sp. nov. a slightly thermophilic bacterium of the phylum Bacteroidetes and the description of Raineyaceae fam. nov.</title>
        <authorList>
            <person name="Albuquerque L."/>
            <person name="Polonia A.R.M."/>
            <person name="Barroso C."/>
            <person name="Froufe H.J.C."/>
            <person name="Lage O."/>
            <person name="Lobo-Da-Cunha A."/>
            <person name="Egas C."/>
            <person name="Da Costa M.S."/>
        </authorList>
    </citation>
    <scope>NUCLEOTIDE SEQUENCE [LARGE SCALE GENOMIC DNA]</scope>
    <source>
        <strain evidence="1 2">SPSPC-11</strain>
    </source>
</reference>
<protein>
    <submittedName>
        <fullName evidence="1">Uncharacterized protein</fullName>
    </submittedName>
</protein>
<proteinExistence type="predicted"/>
<accession>A0A2N3IG55</accession>
<dbReference type="EMBL" id="NKXO01000020">
    <property type="protein sequence ID" value="PKQ69300.1"/>
    <property type="molecule type" value="Genomic_DNA"/>
</dbReference>
<dbReference type="AlphaFoldDB" id="A0A2N3IG55"/>
<sequence>MLYKTQTHKESRVPLLARRTWGWRLLAYALLFSLASCKSCKKEKVEPTPDLECKECVEYSFYRKVRNLKGIVKKVGIADYYYNGGMYYVEINSSAIPELNQNYPTARLFPCCTNRYDDTDVGKEVTLNVDVFSCLTDKHGRLNNVFYNFYVFN</sequence>
<evidence type="ECO:0000313" key="1">
    <source>
        <dbReference type="EMBL" id="PKQ69300.1"/>
    </source>
</evidence>
<dbReference type="Proteomes" id="UP000233387">
    <property type="component" value="Unassembled WGS sequence"/>
</dbReference>
<name>A0A2N3IG55_9BACT</name>
<comment type="caution">
    <text evidence="1">The sequence shown here is derived from an EMBL/GenBank/DDBJ whole genome shotgun (WGS) entry which is preliminary data.</text>
</comment>
<organism evidence="1 2">
    <name type="scientific">Raineya orbicola</name>
    <dbReference type="NCBI Taxonomy" id="2016530"/>
    <lineage>
        <taxon>Bacteria</taxon>
        <taxon>Pseudomonadati</taxon>
        <taxon>Bacteroidota</taxon>
        <taxon>Cytophagia</taxon>
        <taxon>Cytophagales</taxon>
        <taxon>Raineyaceae</taxon>
        <taxon>Raineya</taxon>
    </lineage>
</organism>
<dbReference type="RefSeq" id="WP_101358723.1">
    <property type="nucleotide sequence ID" value="NZ_NKXO01000020.1"/>
</dbReference>
<evidence type="ECO:0000313" key="2">
    <source>
        <dbReference type="Proteomes" id="UP000233387"/>
    </source>
</evidence>
<keyword evidence="2" id="KW-1185">Reference proteome</keyword>
<gene>
    <name evidence="1" type="ORF">Rain11_1453</name>
</gene>